<evidence type="ECO:0000313" key="1">
    <source>
        <dbReference type="EMBL" id="EDP89787.1"/>
    </source>
</evidence>
<dbReference type="HOGENOM" id="CLU_1687283_0_0_1"/>
<dbReference type="EMBL" id="CH445336">
    <property type="protein sequence ID" value="EDP89787.1"/>
    <property type="molecule type" value="Genomic_DNA"/>
</dbReference>
<dbReference type="InParanoid" id="A9JX95"/>
<protein>
    <submittedName>
        <fullName evidence="1">Uncharacterized protein</fullName>
    </submittedName>
</protein>
<dbReference type="GeneID" id="5975529"/>
<accession>A9JX95</accession>
<dbReference type="KEGG" id="pno:SNOG_20098"/>
<proteinExistence type="predicted"/>
<dbReference type="AlphaFoldDB" id="A9JX95"/>
<dbReference type="Proteomes" id="UP000001055">
    <property type="component" value="Unassembled WGS sequence"/>
</dbReference>
<evidence type="ECO:0000313" key="2">
    <source>
        <dbReference type="Proteomes" id="UP000001055"/>
    </source>
</evidence>
<reference evidence="2" key="1">
    <citation type="journal article" date="2007" name="Plant Cell">
        <title>Dothideomycete-plant interactions illuminated by genome sequencing and EST analysis of the wheat pathogen Stagonospora nodorum.</title>
        <authorList>
            <person name="Hane J.K."/>
            <person name="Lowe R.G."/>
            <person name="Solomon P.S."/>
            <person name="Tan K.C."/>
            <person name="Schoch C.L."/>
            <person name="Spatafora J.W."/>
            <person name="Crous P.W."/>
            <person name="Kodira C."/>
            <person name="Birren B.W."/>
            <person name="Galagan J.E."/>
            <person name="Torriani S.F."/>
            <person name="McDonald B.A."/>
            <person name="Oliver R.P."/>
        </authorList>
    </citation>
    <scope>NUCLEOTIDE SEQUENCE [LARGE SCALE GENOMIC DNA]</scope>
    <source>
        <strain evidence="2">SN15 / ATCC MYA-4574 / FGSC 10173</strain>
    </source>
</reference>
<gene>
    <name evidence="1" type="ORF">SNOG_20098</name>
</gene>
<dbReference type="RefSeq" id="XP_001798631.1">
    <property type="nucleotide sequence ID" value="XM_001798579.1"/>
</dbReference>
<organism evidence="1 2">
    <name type="scientific">Phaeosphaeria nodorum (strain SN15 / ATCC MYA-4574 / FGSC 10173)</name>
    <name type="common">Glume blotch fungus</name>
    <name type="synonym">Parastagonospora nodorum</name>
    <dbReference type="NCBI Taxonomy" id="321614"/>
    <lineage>
        <taxon>Eukaryota</taxon>
        <taxon>Fungi</taxon>
        <taxon>Dikarya</taxon>
        <taxon>Ascomycota</taxon>
        <taxon>Pezizomycotina</taxon>
        <taxon>Dothideomycetes</taxon>
        <taxon>Pleosporomycetidae</taxon>
        <taxon>Pleosporales</taxon>
        <taxon>Pleosporineae</taxon>
        <taxon>Phaeosphaeriaceae</taxon>
        <taxon>Parastagonospora</taxon>
    </lineage>
</organism>
<sequence length="156" mass="16064">MLSVLVEKGAASIVVKVVTLEVATTAELSIMLFEGKQPTQGEGVADALGVGQMERVIGAVGRTQLELAVDTGIGETLIVAFLLSVENGGTGRSVLETLPTGVVAESVVVGIAEVDQLKLDSASVVAGSVVIGTAEINELELVLWLTMMVLVSFVVE</sequence>
<name>A9JX95_PHANO</name>